<dbReference type="KEGG" id="tem:JW646_01365"/>
<reference evidence="8 9" key="1">
    <citation type="journal article" date="2023" name="Int. J. Syst. Evol. Microbiol.">
        <title>Terrisporobacter hibernicus sp. nov., isolated from bovine faeces in Northern Ireland.</title>
        <authorList>
            <person name="Mitchell M."/>
            <person name="Nguyen S.V."/>
            <person name="Connor M."/>
            <person name="Fairley D.J."/>
            <person name="Donoghue O."/>
            <person name="Marshall H."/>
            <person name="Koolman L."/>
            <person name="McMullan G."/>
            <person name="Schaffer K.E."/>
            <person name="McGrath J.W."/>
            <person name="Fanning S."/>
        </authorList>
    </citation>
    <scope>NUCLEOTIDE SEQUENCE [LARGE SCALE GENOMIC DNA]</scope>
    <source>
        <strain evidence="8 9">MCA3</strain>
    </source>
</reference>
<name>A0AAX2ZGD9_9FIRM</name>
<dbReference type="PROSITE" id="PS51379">
    <property type="entry name" value="4FE4S_FER_2"/>
    <property type="match status" value="1"/>
</dbReference>
<dbReference type="InterPro" id="IPR001080">
    <property type="entry name" value="3Fe4S_ferredoxin"/>
</dbReference>
<keyword evidence="2 6" id="KW-0479">Metal-binding</keyword>
<dbReference type="PRINTS" id="PR00352">
    <property type="entry name" value="3FE4SFRDOXIN"/>
</dbReference>
<proteinExistence type="predicted"/>
<dbReference type="Proteomes" id="UP001198983">
    <property type="component" value="Chromosome"/>
</dbReference>
<keyword evidence="4 6" id="KW-0408">Iron</keyword>
<organism evidence="8 9">
    <name type="scientific">Terrisporobacter hibernicus</name>
    <dbReference type="NCBI Taxonomy" id="2813371"/>
    <lineage>
        <taxon>Bacteria</taxon>
        <taxon>Bacillati</taxon>
        <taxon>Bacillota</taxon>
        <taxon>Clostridia</taxon>
        <taxon>Peptostreptococcales</taxon>
        <taxon>Peptostreptococcaceae</taxon>
        <taxon>Terrisporobacter</taxon>
    </lineage>
</organism>
<evidence type="ECO:0000259" key="7">
    <source>
        <dbReference type="PROSITE" id="PS51379"/>
    </source>
</evidence>
<evidence type="ECO:0000256" key="3">
    <source>
        <dbReference type="ARBA" id="ARBA00022982"/>
    </source>
</evidence>
<evidence type="ECO:0000256" key="4">
    <source>
        <dbReference type="ARBA" id="ARBA00023004"/>
    </source>
</evidence>
<keyword evidence="5 6" id="KW-0411">Iron-sulfur</keyword>
<dbReference type="InterPro" id="IPR051269">
    <property type="entry name" value="Fe-S_cluster_ET"/>
</dbReference>
<evidence type="ECO:0000313" key="9">
    <source>
        <dbReference type="Proteomes" id="UP001198983"/>
    </source>
</evidence>
<dbReference type="EMBL" id="CP081135">
    <property type="protein sequence ID" value="UEL48126.1"/>
    <property type="molecule type" value="Genomic_DNA"/>
</dbReference>
<dbReference type="InterPro" id="IPR017896">
    <property type="entry name" value="4Fe4S_Fe-S-bd"/>
</dbReference>
<dbReference type="SUPFAM" id="SSF54862">
    <property type="entry name" value="4Fe-4S ferredoxins"/>
    <property type="match status" value="1"/>
</dbReference>
<dbReference type="Pfam" id="PF13370">
    <property type="entry name" value="Fer4_13"/>
    <property type="match status" value="1"/>
</dbReference>
<dbReference type="Gene3D" id="3.30.70.20">
    <property type="match status" value="1"/>
</dbReference>
<evidence type="ECO:0000256" key="5">
    <source>
        <dbReference type="ARBA" id="ARBA00023014"/>
    </source>
</evidence>
<evidence type="ECO:0000256" key="1">
    <source>
        <dbReference type="ARBA" id="ARBA00022448"/>
    </source>
</evidence>
<sequence>MKAYVDDDLCIGCGTCPEVCPEVFHMTDDGIAHAINTDIPEDVLGNAKEACDSCPVDAIDIDD</sequence>
<gene>
    <name evidence="8" type="ORF">JW646_01365</name>
</gene>
<feature type="domain" description="4Fe-4S ferredoxin-type" evidence="7">
    <location>
        <begin position="1"/>
        <end position="29"/>
    </location>
</feature>
<protein>
    <recommendedName>
        <fullName evidence="6">Ferredoxin</fullName>
    </recommendedName>
</protein>
<dbReference type="GO" id="GO:0051536">
    <property type="term" value="F:iron-sulfur cluster binding"/>
    <property type="evidence" value="ECO:0007669"/>
    <property type="project" value="UniProtKB-KW"/>
</dbReference>
<accession>A0AAX2ZGD9</accession>
<dbReference type="GO" id="GO:0009055">
    <property type="term" value="F:electron transfer activity"/>
    <property type="evidence" value="ECO:0007669"/>
    <property type="project" value="UniProtKB-UniRule"/>
</dbReference>
<keyword evidence="1 6" id="KW-0813">Transport</keyword>
<dbReference type="PANTHER" id="PTHR36923:SF3">
    <property type="entry name" value="FERREDOXIN"/>
    <property type="match status" value="1"/>
</dbReference>
<dbReference type="RefSeq" id="WP_074917722.1">
    <property type="nucleotide sequence ID" value="NZ_CP081135.1"/>
</dbReference>
<evidence type="ECO:0000256" key="6">
    <source>
        <dbReference type="RuleBase" id="RU368020"/>
    </source>
</evidence>
<dbReference type="AlphaFoldDB" id="A0AAX2ZGD9"/>
<evidence type="ECO:0000313" key="8">
    <source>
        <dbReference type="EMBL" id="UEL48126.1"/>
    </source>
</evidence>
<keyword evidence="3 6" id="KW-0249">Electron transport</keyword>
<comment type="function">
    <text evidence="6">Ferredoxins are iron-sulfur proteins that transfer electrons in a wide variety of metabolic reactions.</text>
</comment>
<evidence type="ECO:0000256" key="2">
    <source>
        <dbReference type="ARBA" id="ARBA00022723"/>
    </source>
</evidence>
<keyword evidence="9" id="KW-1185">Reference proteome</keyword>
<dbReference type="PANTHER" id="PTHR36923">
    <property type="entry name" value="FERREDOXIN"/>
    <property type="match status" value="1"/>
</dbReference>
<dbReference type="GO" id="GO:0005506">
    <property type="term" value="F:iron ion binding"/>
    <property type="evidence" value="ECO:0007669"/>
    <property type="project" value="UniProtKB-UniRule"/>
</dbReference>